<protein>
    <recommendedName>
        <fullName evidence="4">Core-binding (CB) domain-containing protein</fullName>
    </recommendedName>
</protein>
<evidence type="ECO:0000256" key="2">
    <source>
        <dbReference type="ARBA" id="ARBA00022908"/>
    </source>
</evidence>
<name>A0A382W499_9ZZZZ</name>
<accession>A0A382W499</accession>
<dbReference type="Pfam" id="PF22022">
    <property type="entry name" value="Phage_int_M"/>
    <property type="match status" value="1"/>
</dbReference>
<evidence type="ECO:0000313" key="5">
    <source>
        <dbReference type="EMBL" id="SVD52958.1"/>
    </source>
</evidence>
<gene>
    <name evidence="5" type="ORF">METZ01_LOCUS405812</name>
</gene>
<dbReference type="AlphaFoldDB" id="A0A382W499"/>
<dbReference type="Pfam" id="PF13356">
    <property type="entry name" value="Arm-DNA-bind_3"/>
    <property type="match status" value="1"/>
</dbReference>
<dbReference type="InterPro" id="IPR053876">
    <property type="entry name" value="Phage_int_M"/>
</dbReference>
<dbReference type="InterPro" id="IPR025166">
    <property type="entry name" value="Integrase_DNA_bind_dom"/>
</dbReference>
<comment type="similarity">
    <text evidence="1">Belongs to the 'phage' integrase family.</text>
</comment>
<reference evidence="5" key="1">
    <citation type="submission" date="2018-05" db="EMBL/GenBank/DDBJ databases">
        <authorList>
            <person name="Lanie J.A."/>
            <person name="Ng W.-L."/>
            <person name="Kazmierczak K.M."/>
            <person name="Andrzejewski T.M."/>
            <person name="Davidsen T.M."/>
            <person name="Wayne K.J."/>
            <person name="Tettelin H."/>
            <person name="Glass J.I."/>
            <person name="Rusch D."/>
            <person name="Podicherti R."/>
            <person name="Tsui H.-C.T."/>
            <person name="Winkler M.E."/>
        </authorList>
    </citation>
    <scope>NUCLEOTIDE SEQUENCE</scope>
</reference>
<dbReference type="InterPro" id="IPR050808">
    <property type="entry name" value="Phage_Integrase"/>
</dbReference>
<dbReference type="PROSITE" id="PS51900">
    <property type="entry name" value="CB"/>
    <property type="match status" value="1"/>
</dbReference>
<evidence type="ECO:0000259" key="4">
    <source>
        <dbReference type="PROSITE" id="PS51900"/>
    </source>
</evidence>
<dbReference type="InterPro" id="IPR038488">
    <property type="entry name" value="Integrase_DNA-bd_sf"/>
</dbReference>
<feature type="domain" description="Core-binding (CB)" evidence="4">
    <location>
        <begin position="104"/>
        <end position="186"/>
    </location>
</feature>
<dbReference type="Gene3D" id="3.30.160.390">
    <property type="entry name" value="Integrase, DNA-binding domain"/>
    <property type="match status" value="1"/>
</dbReference>
<dbReference type="InterPro" id="IPR011010">
    <property type="entry name" value="DNA_brk_join_enz"/>
</dbReference>
<keyword evidence="3" id="KW-0238">DNA-binding</keyword>
<evidence type="ECO:0000256" key="1">
    <source>
        <dbReference type="ARBA" id="ARBA00008857"/>
    </source>
</evidence>
<dbReference type="GO" id="GO:0003677">
    <property type="term" value="F:DNA binding"/>
    <property type="evidence" value="ECO:0007669"/>
    <property type="project" value="UniProtKB-KW"/>
</dbReference>
<keyword evidence="2" id="KW-0229">DNA integration</keyword>
<dbReference type="SUPFAM" id="SSF56349">
    <property type="entry name" value="DNA breaking-rejoining enzymes"/>
    <property type="match status" value="1"/>
</dbReference>
<sequence length="266" mass="30815">MAKRFTDSKIQSLKPTNKRAILFEDGGRGFGIRIEPSGRKSFFLEYRFGKGKERRNRVLTIGKYPRVSLTKARSIASQSLAHVEQDVDPATQKQTLIIANRDALSVADLVAEYIEKWAKVKKKERSWKEDERLLKKDIIPAIGRKKAKDIRRRDIVLLLDEIVERGAAITANRVLAVTRKMFNFAVGRDIIDASPCVQIPAPSKENRRERNLSEDEIIVFWDKLRDAKMSEEIRLALKFLLITAQRKSEVTDSEWKEFDLEDKWWT</sequence>
<dbReference type="EMBL" id="UINC01156505">
    <property type="protein sequence ID" value="SVD52958.1"/>
    <property type="molecule type" value="Genomic_DNA"/>
</dbReference>
<organism evidence="5">
    <name type="scientific">marine metagenome</name>
    <dbReference type="NCBI Taxonomy" id="408172"/>
    <lineage>
        <taxon>unclassified sequences</taxon>
        <taxon>metagenomes</taxon>
        <taxon>ecological metagenomes</taxon>
    </lineage>
</organism>
<dbReference type="InterPro" id="IPR044068">
    <property type="entry name" value="CB"/>
</dbReference>
<dbReference type="PANTHER" id="PTHR30629:SF2">
    <property type="entry name" value="PROPHAGE INTEGRASE INTS-RELATED"/>
    <property type="match status" value="1"/>
</dbReference>
<dbReference type="GO" id="GO:0015074">
    <property type="term" value="P:DNA integration"/>
    <property type="evidence" value="ECO:0007669"/>
    <property type="project" value="UniProtKB-KW"/>
</dbReference>
<dbReference type="Gene3D" id="1.10.150.130">
    <property type="match status" value="1"/>
</dbReference>
<evidence type="ECO:0000256" key="3">
    <source>
        <dbReference type="ARBA" id="ARBA00023125"/>
    </source>
</evidence>
<dbReference type="PANTHER" id="PTHR30629">
    <property type="entry name" value="PROPHAGE INTEGRASE"/>
    <property type="match status" value="1"/>
</dbReference>
<feature type="non-terminal residue" evidence="5">
    <location>
        <position position="266"/>
    </location>
</feature>
<dbReference type="InterPro" id="IPR010998">
    <property type="entry name" value="Integrase_recombinase_N"/>
</dbReference>
<proteinExistence type="inferred from homology"/>